<evidence type="ECO:0000256" key="1">
    <source>
        <dbReference type="SAM" id="MobiDB-lite"/>
    </source>
</evidence>
<dbReference type="OrthoDB" id="47603at2"/>
<evidence type="ECO:0000313" key="3">
    <source>
        <dbReference type="Proteomes" id="UP000003560"/>
    </source>
</evidence>
<dbReference type="EMBL" id="ABXJ01000069">
    <property type="protein sequence ID" value="EEA90470.1"/>
    <property type="molecule type" value="Genomic_DNA"/>
</dbReference>
<dbReference type="RefSeq" id="WP_006720879.1">
    <property type="nucleotide sequence ID" value="NZ_CP085935.1"/>
</dbReference>
<dbReference type="GeneID" id="98001835"/>
<dbReference type="InterPro" id="IPR038690">
    <property type="entry name" value="NusG_2_sf"/>
</dbReference>
<dbReference type="HOGENOM" id="CLU_130936_2_0_11"/>
<reference evidence="2 3" key="2">
    <citation type="submission" date="2008-10" db="EMBL/GenBank/DDBJ databases">
        <authorList>
            <person name="Fulton L."/>
            <person name="Clifton S."/>
            <person name="Fulton B."/>
            <person name="Xu J."/>
            <person name="Minx P."/>
            <person name="Pepin K.H."/>
            <person name="Johnson M."/>
            <person name="Thiruvilangam P."/>
            <person name="Bhonagiri V."/>
            <person name="Nash W.E."/>
            <person name="Mardis E.R."/>
            <person name="Wilson R.K."/>
        </authorList>
    </citation>
    <scope>NUCLEOTIDE SEQUENCE [LARGE SCALE GENOMIC DNA]</scope>
    <source>
        <strain evidence="2 3">DSM 13279</strain>
    </source>
</reference>
<organism evidence="2 3">
    <name type="scientific">Collinsella stercoris DSM 13279</name>
    <dbReference type="NCBI Taxonomy" id="445975"/>
    <lineage>
        <taxon>Bacteria</taxon>
        <taxon>Bacillati</taxon>
        <taxon>Actinomycetota</taxon>
        <taxon>Coriobacteriia</taxon>
        <taxon>Coriobacteriales</taxon>
        <taxon>Coriobacteriaceae</taxon>
        <taxon>Collinsella</taxon>
    </lineage>
</organism>
<protein>
    <submittedName>
        <fullName evidence="2">Uncharacterized protein</fullName>
    </submittedName>
</protein>
<dbReference type="Pfam" id="PF07009">
    <property type="entry name" value="NusG_II"/>
    <property type="match status" value="1"/>
</dbReference>
<feature type="region of interest" description="Disordered" evidence="1">
    <location>
        <begin position="63"/>
        <end position="82"/>
    </location>
</feature>
<reference evidence="2 3" key="1">
    <citation type="submission" date="2008-10" db="EMBL/GenBank/DDBJ databases">
        <title>Draft genome sequence of Collinsella stercoris (DSM 13279).</title>
        <authorList>
            <person name="Sudarsanam P."/>
            <person name="Ley R."/>
            <person name="Guruge J."/>
            <person name="Turnbaugh P.J."/>
            <person name="Mahowald M."/>
            <person name="Liep D."/>
            <person name="Gordon J."/>
        </authorList>
    </citation>
    <scope>NUCLEOTIDE SEQUENCE [LARGE SCALE GENOMIC DNA]</scope>
    <source>
        <strain evidence="2 3">DSM 13279</strain>
    </source>
</reference>
<dbReference type="Proteomes" id="UP000003560">
    <property type="component" value="Unassembled WGS sequence"/>
</dbReference>
<accession>B6GAX6</accession>
<keyword evidence="3" id="KW-1185">Reference proteome</keyword>
<evidence type="ECO:0000313" key="2">
    <source>
        <dbReference type="EMBL" id="EEA90470.1"/>
    </source>
</evidence>
<sequence length="138" mass="14614">MKTRLKTGDILLFAGLLLAAVAGGIWWLANSANEGDFSANGAVVVTQTKDGFYRADPLDADASYTVETPGTGSGDDAQRGSNTVRISGGTVEVERSNCGNQVCVEHDPIERIGEQIVCLPHGLVVEIVERESDATELH</sequence>
<name>B6GAX6_9ACTN</name>
<comment type="caution">
    <text evidence="2">The sequence shown here is derived from an EMBL/GenBank/DDBJ whole genome shotgun (WGS) entry which is preliminary data.</text>
</comment>
<dbReference type="AlphaFoldDB" id="B6GAX6"/>
<dbReference type="Gene3D" id="2.60.320.10">
    <property type="entry name" value="N-utilization substance G protein NusG, insert domain"/>
    <property type="match status" value="1"/>
</dbReference>
<proteinExistence type="predicted"/>
<dbReference type="STRING" id="445975.COLSTE_01227"/>
<dbReference type="eggNOG" id="COG5341">
    <property type="taxonomic scope" value="Bacteria"/>
</dbReference>
<gene>
    <name evidence="2" type="ORF">COLSTE_01227</name>
</gene>